<dbReference type="PANTHER" id="PTHR44591:SF3">
    <property type="entry name" value="RESPONSE REGULATORY DOMAIN-CONTAINING PROTEIN"/>
    <property type="match status" value="1"/>
</dbReference>
<accession>A0AA37T9Z0</accession>
<keyword evidence="6" id="KW-1185">Reference proteome</keyword>
<dbReference type="SUPFAM" id="SSF52172">
    <property type="entry name" value="CheY-like"/>
    <property type="match status" value="1"/>
</dbReference>
<feature type="region of interest" description="Disordered" evidence="3">
    <location>
        <begin position="171"/>
        <end position="213"/>
    </location>
</feature>
<evidence type="ECO:0000256" key="1">
    <source>
        <dbReference type="ARBA" id="ARBA00022553"/>
    </source>
</evidence>
<dbReference type="InterPro" id="IPR011006">
    <property type="entry name" value="CheY-like_superfamily"/>
</dbReference>
<dbReference type="RefSeq" id="WP_232594555.1">
    <property type="nucleotide sequence ID" value="NZ_BSPD01000103.1"/>
</dbReference>
<reference evidence="5 6" key="1">
    <citation type="journal article" date="2014" name="Int. J. Syst. Evol. Microbiol.">
        <title>Complete genome sequence of Corynebacterium casei LMG S-19264T (=DSM 44701T), isolated from a smear-ripened cheese.</title>
        <authorList>
            <consortium name="US DOE Joint Genome Institute (JGI-PGF)"/>
            <person name="Walter F."/>
            <person name="Albersmeier A."/>
            <person name="Kalinowski J."/>
            <person name="Ruckert C."/>
        </authorList>
    </citation>
    <scope>NUCLEOTIDE SEQUENCE [LARGE SCALE GENOMIC DNA]</scope>
    <source>
        <strain evidence="5 6">NBRC 110095</strain>
    </source>
</reference>
<dbReference type="SMART" id="SM00448">
    <property type="entry name" value="REC"/>
    <property type="match status" value="1"/>
</dbReference>
<dbReference type="InterPro" id="IPR001789">
    <property type="entry name" value="Sig_transdc_resp-reg_receiver"/>
</dbReference>
<evidence type="ECO:0000313" key="5">
    <source>
        <dbReference type="EMBL" id="GLS28269.1"/>
    </source>
</evidence>
<dbReference type="PANTHER" id="PTHR44591">
    <property type="entry name" value="STRESS RESPONSE REGULATOR PROTEIN 1"/>
    <property type="match status" value="1"/>
</dbReference>
<sequence length="307" mass="33638">MPLKILVVDDAAFIRDMVKKQLRQSLPGAEILDAIDGRRAMSVLRKGPIDLVLSDWEMPEMSGEELLRWMRSDDQCAKTPFVMITSRGDRAHVVKAVEAGVNDYLGKPFKPDELMAKVYKQLKRAGKMPSAAEQKSAEKSRGVAFGSVEALTGGKASSRPKAQKASIAASNPLLAKAPSNSNKNGSGQGASKKSPAKKSATQKGKHEARANLRFPNGESPCVVRELSLQAMSGFMQRTEAIPALFDQAVADIEMEEGSLARVNGYFSVLEAGENNVNTRIIKFTVRFVDNDPDKFEVLSKYIARYFR</sequence>
<dbReference type="Proteomes" id="UP001156870">
    <property type="component" value="Unassembled WGS sequence"/>
</dbReference>
<dbReference type="AlphaFoldDB" id="A0AA37T9Z0"/>
<feature type="modified residue" description="4-aspartylphosphate" evidence="2">
    <location>
        <position position="55"/>
    </location>
</feature>
<dbReference type="PROSITE" id="PS50110">
    <property type="entry name" value="RESPONSE_REGULATORY"/>
    <property type="match status" value="1"/>
</dbReference>
<feature type="domain" description="Response regulatory" evidence="4">
    <location>
        <begin position="4"/>
        <end position="122"/>
    </location>
</feature>
<proteinExistence type="predicted"/>
<dbReference type="Pfam" id="PF00072">
    <property type="entry name" value="Response_reg"/>
    <property type="match status" value="1"/>
</dbReference>
<gene>
    <name evidence="5" type="ORF">GCM10007877_39880</name>
</gene>
<evidence type="ECO:0000313" key="6">
    <source>
        <dbReference type="Proteomes" id="UP001156870"/>
    </source>
</evidence>
<comment type="caution">
    <text evidence="5">The sequence shown here is derived from an EMBL/GenBank/DDBJ whole genome shotgun (WGS) entry which is preliminary data.</text>
</comment>
<name>A0AA37T9Z0_9GAMM</name>
<dbReference type="GO" id="GO:0000160">
    <property type="term" value="P:phosphorelay signal transduction system"/>
    <property type="evidence" value="ECO:0007669"/>
    <property type="project" value="InterPro"/>
</dbReference>
<evidence type="ECO:0000256" key="3">
    <source>
        <dbReference type="SAM" id="MobiDB-lite"/>
    </source>
</evidence>
<dbReference type="Gene3D" id="3.40.50.2300">
    <property type="match status" value="1"/>
</dbReference>
<protein>
    <submittedName>
        <fullName evidence="5">Two-component system response regulator</fullName>
    </submittedName>
</protein>
<evidence type="ECO:0000256" key="2">
    <source>
        <dbReference type="PROSITE-ProRule" id="PRU00169"/>
    </source>
</evidence>
<keyword evidence="1 2" id="KW-0597">Phosphoprotein</keyword>
<dbReference type="EMBL" id="BSPD01000103">
    <property type="protein sequence ID" value="GLS28269.1"/>
    <property type="molecule type" value="Genomic_DNA"/>
</dbReference>
<feature type="compositionally biased region" description="Low complexity" evidence="3">
    <location>
        <begin position="189"/>
        <end position="199"/>
    </location>
</feature>
<organism evidence="5 6">
    <name type="scientific">Marinibactrum halimedae</name>
    <dbReference type="NCBI Taxonomy" id="1444977"/>
    <lineage>
        <taxon>Bacteria</taxon>
        <taxon>Pseudomonadati</taxon>
        <taxon>Pseudomonadota</taxon>
        <taxon>Gammaproteobacteria</taxon>
        <taxon>Cellvibrionales</taxon>
        <taxon>Cellvibrionaceae</taxon>
        <taxon>Marinibactrum</taxon>
    </lineage>
</organism>
<dbReference type="InterPro" id="IPR050595">
    <property type="entry name" value="Bact_response_regulator"/>
</dbReference>
<evidence type="ECO:0000259" key="4">
    <source>
        <dbReference type="PROSITE" id="PS50110"/>
    </source>
</evidence>